<feature type="compositionally biased region" description="Low complexity" evidence="1">
    <location>
        <begin position="22"/>
        <end position="31"/>
    </location>
</feature>
<sequence length="634" mass="70465">MSDEADPPRASRRIRTPRRTPRVSASSSSSPIPIPNQPPTQLHQLISTKQWVPAIARCQTHPHEVGSSHRNERGYTVLHCVMAYNRGTAGEELVPVVKAILRAAEEIDFGSEYCLGGGEGAGESVDGEDDSNANEVVEGEQSTQEGIVGRSRKTGGSWRLLLDQHNHARWSPLHLVYVQGGTTVGKVPLTKALLQMDGNNTQEDEETIQHRMCLLTLLDRQNRNILHHLSDILISRDDNFEAAHFILSMMPSLLFQKDDREKTPFMYVLQRLMASRGTRGGHLLQNNEAGRRNSYRMLKLLVSYMERETRRLGFEEEVEREAETEGIDSSTNEVQVESIAAINATENHEIANNDIISPRNILHTACRLPRHLCPSDGSLLVFLSSPEASFLEYGNNSLAKLAEEQDEDGNYALHFLLSNESYAADTKVPPQTKTDDVDANNRANDPSTTQTADIVSQIVLQLTASYPRAVSTPNNNGKLPLQLAMNHGIRNAISILVKEYPEAVLLDSTLENIKYYVYVLACITLPISKRDDQEAGRMKENNNALQPNADHSSNENGIESMQRDDDLVSFTTLYDLLRSRPNVVSFGGAEFLKQNTGSEHVEIGVRVATATEYIDGRVVDNKKEGGRLSGYAFL</sequence>
<dbReference type="RefSeq" id="XP_002296342.1">
    <property type="nucleotide sequence ID" value="XM_002296306.1"/>
</dbReference>
<dbReference type="InParanoid" id="B5YNX1"/>
<reference evidence="2 3" key="1">
    <citation type="journal article" date="2004" name="Science">
        <title>The genome of the diatom Thalassiosira pseudonana: ecology, evolution, and metabolism.</title>
        <authorList>
            <person name="Armbrust E.V."/>
            <person name="Berges J.A."/>
            <person name="Bowler C."/>
            <person name="Green B.R."/>
            <person name="Martinez D."/>
            <person name="Putnam N.H."/>
            <person name="Zhou S."/>
            <person name="Allen A.E."/>
            <person name="Apt K.E."/>
            <person name="Bechner M."/>
            <person name="Brzezinski M.A."/>
            <person name="Chaal B.K."/>
            <person name="Chiovitti A."/>
            <person name="Davis A.K."/>
            <person name="Demarest M.S."/>
            <person name="Detter J.C."/>
            <person name="Glavina T."/>
            <person name="Goodstein D."/>
            <person name="Hadi M.Z."/>
            <person name="Hellsten U."/>
            <person name="Hildebrand M."/>
            <person name="Jenkins B.D."/>
            <person name="Jurka J."/>
            <person name="Kapitonov V.V."/>
            <person name="Kroger N."/>
            <person name="Lau W.W."/>
            <person name="Lane T.W."/>
            <person name="Larimer F.W."/>
            <person name="Lippmeier J.C."/>
            <person name="Lucas S."/>
            <person name="Medina M."/>
            <person name="Montsant A."/>
            <person name="Obornik M."/>
            <person name="Parker M.S."/>
            <person name="Palenik B."/>
            <person name="Pazour G.J."/>
            <person name="Richardson P.M."/>
            <person name="Rynearson T.A."/>
            <person name="Saito M.A."/>
            <person name="Schwartz D.C."/>
            <person name="Thamatrakoln K."/>
            <person name="Valentin K."/>
            <person name="Vardi A."/>
            <person name="Wilkerson F.P."/>
            <person name="Rokhsar D.S."/>
        </authorList>
    </citation>
    <scope>NUCLEOTIDE SEQUENCE [LARGE SCALE GENOMIC DNA]</scope>
    <source>
        <strain evidence="2 3">CCMP1335</strain>
    </source>
</reference>
<dbReference type="EMBL" id="CP001160">
    <property type="protein sequence ID" value="ACI65059.1"/>
    <property type="molecule type" value="Genomic_DNA"/>
</dbReference>
<dbReference type="Proteomes" id="UP000001449">
    <property type="component" value="Chromosome 7"/>
</dbReference>
<gene>
    <name evidence="2" type="ORF">THAPS_7299</name>
</gene>
<dbReference type="SUPFAM" id="SSF48403">
    <property type="entry name" value="Ankyrin repeat"/>
    <property type="match status" value="1"/>
</dbReference>
<feature type="region of interest" description="Disordered" evidence="1">
    <location>
        <begin position="424"/>
        <end position="450"/>
    </location>
</feature>
<organism evidence="2 3">
    <name type="scientific">Thalassiosira pseudonana</name>
    <name type="common">Marine diatom</name>
    <name type="synonym">Cyclotella nana</name>
    <dbReference type="NCBI Taxonomy" id="35128"/>
    <lineage>
        <taxon>Eukaryota</taxon>
        <taxon>Sar</taxon>
        <taxon>Stramenopiles</taxon>
        <taxon>Ochrophyta</taxon>
        <taxon>Bacillariophyta</taxon>
        <taxon>Coscinodiscophyceae</taxon>
        <taxon>Thalassiosirophycidae</taxon>
        <taxon>Thalassiosirales</taxon>
        <taxon>Thalassiosiraceae</taxon>
        <taxon>Thalassiosira</taxon>
    </lineage>
</organism>
<feature type="compositionally biased region" description="Polar residues" evidence="1">
    <location>
        <begin position="541"/>
        <end position="558"/>
    </location>
</feature>
<dbReference type="InterPro" id="IPR036770">
    <property type="entry name" value="Ankyrin_rpt-contain_sf"/>
</dbReference>
<feature type="compositionally biased region" description="Polar residues" evidence="1">
    <location>
        <begin position="441"/>
        <end position="450"/>
    </location>
</feature>
<name>B5YNX1_THAPS</name>
<feature type="region of interest" description="Disordered" evidence="1">
    <location>
        <begin position="531"/>
        <end position="558"/>
    </location>
</feature>
<reference evidence="2 3" key="2">
    <citation type="journal article" date="2008" name="Nature">
        <title>The Phaeodactylum genome reveals the evolutionary history of diatom genomes.</title>
        <authorList>
            <person name="Bowler C."/>
            <person name="Allen A.E."/>
            <person name="Badger J.H."/>
            <person name="Grimwood J."/>
            <person name="Jabbari K."/>
            <person name="Kuo A."/>
            <person name="Maheswari U."/>
            <person name="Martens C."/>
            <person name="Maumus F."/>
            <person name="Otillar R.P."/>
            <person name="Rayko E."/>
            <person name="Salamov A."/>
            <person name="Vandepoele K."/>
            <person name="Beszteri B."/>
            <person name="Gruber A."/>
            <person name="Heijde M."/>
            <person name="Katinka M."/>
            <person name="Mock T."/>
            <person name="Valentin K."/>
            <person name="Verret F."/>
            <person name="Berges J.A."/>
            <person name="Brownlee C."/>
            <person name="Cadoret J.P."/>
            <person name="Chiovitti A."/>
            <person name="Choi C.J."/>
            <person name="Coesel S."/>
            <person name="De Martino A."/>
            <person name="Detter J.C."/>
            <person name="Durkin C."/>
            <person name="Falciatore A."/>
            <person name="Fournet J."/>
            <person name="Haruta M."/>
            <person name="Huysman M.J."/>
            <person name="Jenkins B.D."/>
            <person name="Jiroutova K."/>
            <person name="Jorgensen R.E."/>
            <person name="Joubert Y."/>
            <person name="Kaplan A."/>
            <person name="Kroger N."/>
            <person name="Kroth P.G."/>
            <person name="La Roche J."/>
            <person name="Lindquist E."/>
            <person name="Lommer M."/>
            <person name="Martin-Jezequel V."/>
            <person name="Lopez P.J."/>
            <person name="Lucas S."/>
            <person name="Mangogna M."/>
            <person name="McGinnis K."/>
            <person name="Medlin L.K."/>
            <person name="Montsant A."/>
            <person name="Oudot-Le Secq M.P."/>
            <person name="Napoli C."/>
            <person name="Obornik M."/>
            <person name="Parker M.S."/>
            <person name="Petit J.L."/>
            <person name="Porcel B.M."/>
            <person name="Poulsen N."/>
            <person name="Robison M."/>
            <person name="Rychlewski L."/>
            <person name="Rynearson T.A."/>
            <person name="Schmutz J."/>
            <person name="Shapiro H."/>
            <person name="Siaut M."/>
            <person name="Stanley M."/>
            <person name="Sussman M.R."/>
            <person name="Taylor A.R."/>
            <person name="Vardi A."/>
            <person name="von Dassow P."/>
            <person name="Vyverman W."/>
            <person name="Willis A."/>
            <person name="Wyrwicz L.S."/>
            <person name="Rokhsar D.S."/>
            <person name="Weissenbach J."/>
            <person name="Armbrust E.V."/>
            <person name="Green B.R."/>
            <person name="Van de Peer Y."/>
            <person name="Grigoriev I.V."/>
        </authorList>
    </citation>
    <scope>NUCLEOTIDE SEQUENCE [LARGE SCALE GENOMIC DNA]</scope>
    <source>
        <strain evidence="2 3">CCMP1335</strain>
    </source>
</reference>
<evidence type="ECO:0000313" key="3">
    <source>
        <dbReference type="Proteomes" id="UP000001449"/>
    </source>
</evidence>
<dbReference type="eggNOG" id="ENOG502QYMK">
    <property type="taxonomic scope" value="Eukaryota"/>
</dbReference>
<evidence type="ECO:0000313" key="2">
    <source>
        <dbReference type="EMBL" id="ACI65059.1"/>
    </source>
</evidence>
<keyword evidence="3" id="KW-1185">Reference proteome</keyword>
<dbReference type="Gene3D" id="1.25.40.20">
    <property type="entry name" value="Ankyrin repeat-containing domain"/>
    <property type="match status" value="1"/>
</dbReference>
<dbReference type="GeneID" id="7450607"/>
<feature type="region of interest" description="Disordered" evidence="1">
    <location>
        <begin position="1"/>
        <end position="40"/>
    </location>
</feature>
<feature type="compositionally biased region" description="Basic residues" evidence="1">
    <location>
        <begin position="10"/>
        <end position="21"/>
    </location>
</feature>
<proteinExistence type="predicted"/>
<dbReference type="AlphaFoldDB" id="B5YNX1"/>
<accession>B5YNX1</accession>
<dbReference type="KEGG" id="tps:THAPS_7299"/>
<dbReference type="PaxDb" id="35128-Thaps7299"/>
<protein>
    <submittedName>
        <fullName evidence="2">Uncharacterized protein</fullName>
    </submittedName>
</protein>
<dbReference type="HOGENOM" id="CLU_431835_0_0_1"/>
<feature type="compositionally biased region" description="Basic and acidic residues" evidence="1">
    <location>
        <begin position="531"/>
        <end position="540"/>
    </location>
</feature>
<evidence type="ECO:0000256" key="1">
    <source>
        <dbReference type="SAM" id="MobiDB-lite"/>
    </source>
</evidence>